<reference evidence="5" key="1">
    <citation type="journal article" date="2018" name="DNA Res.">
        <title>Multiple hybrid de novo genome assembly of finger millet, an orphan allotetraploid crop.</title>
        <authorList>
            <person name="Hatakeyama M."/>
            <person name="Aluri S."/>
            <person name="Balachadran M.T."/>
            <person name="Sivarajan S.R."/>
            <person name="Patrignani A."/>
            <person name="Gruter S."/>
            <person name="Poveda L."/>
            <person name="Shimizu-Inatsugi R."/>
            <person name="Baeten J."/>
            <person name="Francoijs K.J."/>
            <person name="Nataraja K.N."/>
            <person name="Reddy Y.A.N."/>
            <person name="Phadnis S."/>
            <person name="Ravikumar R.L."/>
            <person name="Schlapbach R."/>
            <person name="Sreeman S.M."/>
            <person name="Shimizu K.K."/>
        </authorList>
    </citation>
    <scope>NUCLEOTIDE SEQUENCE</scope>
</reference>
<keyword evidence="2" id="KW-0479">Metal-binding</keyword>
<evidence type="ECO:0000256" key="1">
    <source>
        <dbReference type="ARBA" id="ARBA00009374"/>
    </source>
</evidence>
<organism evidence="5 6">
    <name type="scientific">Eleusine coracana subsp. coracana</name>
    <dbReference type="NCBI Taxonomy" id="191504"/>
    <lineage>
        <taxon>Eukaryota</taxon>
        <taxon>Viridiplantae</taxon>
        <taxon>Streptophyta</taxon>
        <taxon>Embryophyta</taxon>
        <taxon>Tracheophyta</taxon>
        <taxon>Spermatophyta</taxon>
        <taxon>Magnoliopsida</taxon>
        <taxon>Liliopsida</taxon>
        <taxon>Poales</taxon>
        <taxon>Poaceae</taxon>
        <taxon>PACMAD clade</taxon>
        <taxon>Chloridoideae</taxon>
        <taxon>Cynodonteae</taxon>
        <taxon>Eleusininae</taxon>
        <taxon>Eleusine</taxon>
    </lineage>
</organism>
<dbReference type="PROSITE" id="PS51795">
    <property type="entry name" value="ZF_FLZ"/>
    <property type="match status" value="1"/>
</dbReference>
<feature type="domain" description="FLZ-type" evidence="4">
    <location>
        <begin position="142"/>
        <end position="185"/>
    </location>
</feature>
<evidence type="ECO:0000256" key="3">
    <source>
        <dbReference type="PROSITE-ProRule" id="PRU01131"/>
    </source>
</evidence>
<dbReference type="AlphaFoldDB" id="A0AAV5EIT0"/>
<dbReference type="Pfam" id="PF04570">
    <property type="entry name" value="zf-FLZ"/>
    <property type="match status" value="1"/>
</dbReference>
<comment type="caution">
    <text evidence="5">The sequence shown here is derived from an EMBL/GenBank/DDBJ whole genome shotgun (WGS) entry which is preliminary data.</text>
</comment>
<dbReference type="EMBL" id="BQKI01000075">
    <property type="protein sequence ID" value="GJN22422.1"/>
    <property type="molecule type" value="Genomic_DNA"/>
</dbReference>
<sequence>MMMRSKEPADEHKAEPARCSSVAKLKTASSSLANLLSVFVGASSPEPRPRKSFDADGVGLGIVAAMSHACLTVAEPIAIGAAARRRAREEVELSESYTCVITHMDSKDGAGRSVRKRVYFGFEDGGSGWLVEADEAPAPAYDFLSRCCLCNKRLDGLDIYMYRGEKAFCSSECRCQEMLMDDHTENCGTEAFKTGNHSASPCSLCSNGLFSKRCSSLDHTFPMLLDCLSNVARITCKPISGGDDLP</sequence>
<gene>
    <name evidence="5" type="primary">gb09981</name>
    <name evidence="5" type="ORF">PR202_gb09981</name>
</gene>
<evidence type="ECO:0000259" key="4">
    <source>
        <dbReference type="PROSITE" id="PS51795"/>
    </source>
</evidence>
<feature type="zinc finger region" description="FLZ-type" evidence="3">
    <location>
        <begin position="142"/>
        <end position="185"/>
    </location>
</feature>
<keyword evidence="6" id="KW-1185">Reference proteome</keyword>
<dbReference type="InterPro" id="IPR007650">
    <property type="entry name" value="Zf-FLZ_dom"/>
</dbReference>
<dbReference type="PANTHER" id="PTHR47208">
    <property type="entry name" value="OS02G0174800 PROTEIN"/>
    <property type="match status" value="1"/>
</dbReference>
<evidence type="ECO:0000313" key="5">
    <source>
        <dbReference type="EMBL" id="GJN22422.1"/>
    </source>
</evidence>
<dbReference type="PANTHER" id="PTHR47208:SF1">
    <property type="entry name" value="OS02G0174800 PROTEIN"/>
    <property type="match status" value="1"/>
</dbReference>
<reference evidence="5" key="2">
    <citation type="submission" date="2021-12" db="EMBL/GenBank/DDBJ databases">
        <title>Resequencing data analysis of finger millet.</title>
        <authorList>
            <person name="Hatakeyama M."/>
            <person name="Aluri S."/>
            <person name="Balachadran M.T."/>
            <person name="Sivarajan S.R."/>
            <person name="Poveda L."/>
            <person name="Shimizu-Inatsugi R."/>
            <person name="Schlapbach R."/>
            <person name="Sreeman S.M."/>
            <person name="Shimizu K.K."/>
        </authorList>
    </citation>
    <scope>NUCLEOTIDE SEQUENCE</scope>
</reference>
<protein>
    <recommendedName>
        <fullName evidence="4">FLZ-type domain-containing protein</fullName>
    </recommendedName>
</protein>
<dbReference type="GO" id="GO:0046872">
    <property type="term" value="F:metal ion binding"/>
    <property type="evidence" value="ECO:0007669"/>
    <property type="project" value="UniProtKB-KW"/>
</dbReference>
<evidence type="ECO:0000256" key="2">
    <source>
        <dbReference type="ARBA" id="ARBA00022723"/>
    </source>
</evidence>
<evidence type="ECO:0000313" key="6">
    <source>
        <dbReference type="Proteomes" id="UP001054889"/>
    </source>
</evidence>
<dbReference type="InterPro" id="IPR044604">
    <property type="entry name" value="FLZ12/13/14"/>
</dbReference>
<comment type="similarity">
    <text evidence="1">Belongs to the FLZ family.</text>
</comment>
<accession>A0AAV5EIT0</accession>
<dbReference type="Proteomes" id="UP001054889">
    <property type="component" value="Unassembled WGS sequence"/>
</dbReference>
<proteinExistence type="inferred from homology"/>
<name>A0AAV5EIT0_ELECO</name>